<accession>A0A0F9FZ85</accession>
<protein>
    <submittedName>
        <fullName evidence="1">Uncharacterized protein</fullName>
    </submittedName>
</protein>
<dbReference type="EMBL" id="LAZR01019682">
    <property type="protein sequence ID" value="KKL91633.1"/>
    <property type="molecule type" value="Genomic_DNA"/>
</dbReference>
<sequence length="133" mass="14711">MAPDGSRGVAVLHCSRWDGGWDKLADQYRGSNTLVLAVVDKPKYPELRWDLTLLQYPRPELTQAVAGIISNLAKEHLRLEKESGVTVNASLMRSFISEHEGHFQVQLREFRLAVGAEVFVAEAGGDLVVAIEP</sequence>
<proteinExistence type="predicted"/>
<comment type="caution">
    <text evidence="1">The sequence shown here is derived from an EMBL/GenBank/DDBJ whole genome shotgun (WGS) entry which is preliminary data.</text>
</comment>
<name>A0A0F9FZ85_9ZZZZ</name>
<organism evidence="1">
    <name type="scientific">marine sediment metagenome</name>
    <dbReference type="NCBI Taxonomy" id="412755"/>
    <lineage>
        <taxon>unclassified sequences</taxon>
        <taxon>metagenomes</taxon>
        <taxon>ecological metagenomes</taxon>
    </lineage>
</organism>
<gene>
    <name evidence="1" type="ORF">LCGC14_1892800</name>
</gene>
<dbReference type="AlphaFoldDB" id="A0A0F9FZ85"/>
<evidence type="ECO:0000313" key="1">
    <source>
        <dbReference type="EMBL" id="KKL91633.1"/>
    </source>
</evidence>
<reference evidence="1" key="1">
    <citation type="journal article" date="2015" name="Nature">
        <title>Complex archaea that bridge the gap between prokaryotes and eukaryotes.</title>
        <authorList>
            <person name="Spang A."/>
            <person name="Saw J.H."/>
            <person name="Jorgensen S.L."/>
            <person name="Zaremba-Niedzwiedzka K."/>
            <person name="Martijn J."/>
            <person name="Lind A.E."/>
            <person name="van Eijk R."/>
            <person name="Schleper C."/>
            <person name="Guy L."/>
            <person name="Ettema T.J."/>
        </authorList>
    </citation>
    <scope>NUCLEOTIDE SEQUENCE</scope>
</reference>